<proteinExistence type="predicted"/>
<dbReference type="Proteomes" id="UP000499080">
    <property type="component" value="Unassembled WGS sequence"/>
</dbReference>
<reference evidence="2 3" key="1">
    <citation type="journal article" date="2019" name="Sci. Rep.">
        <title>Orb-weaving spider Araneus ventricosus genome elucidates the spidroin gene catalogue.</title>
        <authorList>
            <person name="Kono N."/>
            <person name="Nakamura H."/>
            <person name="Ohtoshi R."/>
            <person name="Moran D.A.P."/>
            <person name="Shinohara A."/>
            <person name="Yoshida Y."/>
            <person name="Fujiwara M."/>
            <person name="Mori M."/>
            <person name="Tomita M."/>
            <person name="Arakawa K."/>
        </authorList>
    </citation>
    <scope>NUCLEOTIDE SEQUENCE [LARGE SCALE GENOMIC DNA]</scope>
</reference>
<evidence type="ECO:0000259" key="1">
    <source>
        <dbReference type="Pfam" id="PF07727"/>
    </source>
</evidence>
<gene>
    <name evidence="2" type="ORF">AVEN_208019_1</name>
</gene>
<evidence type="ECO:0000313" key="3">
    <source>
        <dbReference type="Proteomes" id="UP000499080"/>
    </source>
</evidence>
<organism evidence="2 3">
    <name type="scientific">Araneus ventricosus</name>
    <name type="common">Orbweaver spider</name>
    <name type="synonym">Epeira ventricosa</name>
    <dbReference type="NCBI Taxonomy" id="182803"/>
    <lineage>
        <taxon>Eukaryota</taxon>
        <taxon>Metazoa</taxon>
        <taxon>Ecdysozoa</taxon>
        <taxon>Arthropoda</taxon>
        <taxon>Chelicerata</taxon>
        <taxon>Arachnida</taxon>
        <taxon>Araneae</taxon>
        <taxon>Araneomorphae</taxon>
        <taxon>Entelegynae</taxon>
        <taxon>Araneoidea</taxon>
        <taxon>Araneidae</taxon>
        <taxon>Araneus</taxon>
    </lineage>
</organism>
<sequence>MVTAFLYGELDETIYMQQPEGYKDGTEPVCKLKHRLYGLKQAPHCWNKWFGQFLLTLGFKASDADPCLYSKEVIGRKLRIVDNGLVQLIKKTWITSSKN</sequence>
<dbReference type="AlphaFoldDB" id="A0A4Y2EZY3"/>
<dbReference type="InterPro" id="IPR013103">
    <property type="entry name" value="RVT_2"/>
</dbReference>
<accession>A0A4Y2EZY3</accession>
<dbReference type="OrthoDB" id="6430953at2759"/>
<comment type="caution">
    <text evidence="2">The sequence shown here is derived from an EMBL/GenBank/DDBJ whole genome shotgun (WGS) entry which is preliminary data.</text>
</comment>
<keyword evidence="3" id="KW-1185">Reference proteome</keyword>
<feature type="domain" description="Reverse transcriptase Ty1/copia-type" evidence="1">
    <location>
        <begin position="3"/>
        <end position="77"/>
    </location>
</feature>
<dbReference type="EMBL" id="BGPR01000770">
    <property type="protein sequence ID" value="GBM34810.1"/>
    <property type="molecule type" value="Genomic_DNA"/>
</dbReference>
<dbReference type="Pfam" id="PF07727">
    <property type="entry name" value="RVT_2"/>
    <property type="match status" value="1"/>
</dbReference>
<protein>
    <recommendedName>
        <fullName evidence="1">Reverse transcriptase Ty1/copia-type domain-containing protein</fullName>
    </recommendedName>
</protein>
<name>A0A4Y2EZY3_ARAVE</name>
<evidence type="ECO:0000313" key="2">
    <source>
        <dbReference type="EMBL" id="GBM34810.1"/>
    </source>
</evidence>